<dbReference type="STRING" id="1797589.A2784_04480"/>
<dbReference type="Pfam" id="PF00587">
    <property type="entry name" value="tRNA-synt_2b"/>
    <property type="match status" value="1"/>
</dbReference>
<dbReference type="PROSITE" id="PS50862">
    <property type="entry name" value="AA_TRNA_LIGASE_II"/>
    <property type="match status" value="1"/>
</dbReference>
<feature type="binding site" evidence="15">
    <location>
        <position position="216"/>
    </location>
    <ligand>
        <name>L-serine</name>
        <dbReference type="ChEBI" id="CHEBI:33384"/>
    </ligand>
</feature>
<evidence type="ECO:0000256" key="2">
    <source>
        <dbReference type="ARBA" id="ARBA00005045"/>
    </source>
</evidence>
<evidence type="ECO:0000256" key="15">
    <source>
        <dbReference type="PIRSR" id="PIRSR001529-1"/>
    </source>
</evidence>
<comment type="similarity">
    <text evidence="3">Belongs to the class-II aminoacyl-tRNA synthetase family. Type-1 seryl-tRNA synthetase subfamily.</text>
</comment>
<dbReference type="InterPro" id="IPR033729">
    <property type="entry name" value="SerRS_core"/>
</dbReference>
<evidence type="ECO:0000256" key="11">
    <source>
        <dbReference type="ARBA" id="ARBA00039158"/>
    </source>
</evidence>
<evidence type="ECO:0000256" key="17">
    <source>
        <dbReference type="SAM" id="Coils"/>
    </source>
</evidence>
<evidence type="ECO:0000313" key="20">
    <source>
        <dbReference type="Proteomes" id="UP000177324"/>
    </source>
</evidence>
<feature type="binding site" evidence="15">
    <location>
        <position position="369"/>
    </location>
    <ligand>
        <name>L-serine</name>
        <dbReference type="ChEBI" id="CHEBI:33384"/>
    </ligand>
</feature>
<feature type="binding site" evidence="16">
    <location>
        <begin position="336"/>
        <end position="339"/>
    </location>
    <ligand>
        <name>ATP</name>
        <dbReference type="ChEBI" id="CHEBI:30616"/>
    </ligand>
</feature>
<evidence type="ECO:0000256" key="7">
    <source>
        <dbReference type="ARBA" id="ARBA00022741"/>
    </source>
</evidence>
<dbReference type="CDD" id="cd00770">
    <property type="entry name" value="SerRS_core"/>
    <property type="match status" value="1"/>
</dbReference>
<comment type="catalytic activity">
    <reaction evidence="13">
        <text>tRNA(Ser) + L-serine + ATP = L-seryl-tRNA(Ser) + AMP + diphosphate + H(+)</text>
        <dbReference type="Rhea" id="RHEA:12292"/>
        <dbReference type="Rhea" id="RHEA-COMP:9669"/>
        <dbReference type="Rhea" id="RHEA-COMP:9703"/>
        <dbReference type="ChEBI" id="CHEBI:15378"/>
        <dbReference type="ChEBI" id="CHEBI:30616"/>
        <dbReference type="ChEBI" id="CHEBI:33019"/>
        <dbReference type="ChEBI" id="CHEBI:33384"/>
        <dbReference type="ChEBI" id="CHEBI:78442"/>
        <dbReference type="ChEBI" id="CHEBI:78533"/>
        <dbReference type="ChEBI" id="CHEBI:456215"/>
        <dbReference type="EC" id="6.1.1.11"/>
    </reaction>
</comment>
<evidence type="ECO:0000256" key="14">
    <source>
        <dbReference type="NCBIfam" id="TIGR00414"/>
    </source>
</evidence>
<feature type="coiled-coil region" evidence="17">
    <location>
        <begin position="31"/>
        <end position="58"/>
    </location>
</feature>
<dbReference type="InterPro" id="IPR010978">
    <property type="entry name" value="tRNA-bd_arm"/>
</dbReference>
<comment type="catalytic activity">
    <reaction evidence="12">
        <text>tRNA(Sec) + L-serine + ATP = L-seryl-tRNA(Sec) + AMP + diphosphate + H(+)</text>
        <dbReference type="Rhea" id="RHEA:42580"/>
        <dbReference type="Rhea" id="RHEA-COMP:9742"/>
        <dbReference type="Rhea" id="RHEA-COMP:10128"/>
        <dbReference type="ChEBI" id="CHEBI:15378"/>
        <dbReference type="ChEBI" id="CHEBI:30616"/>
        <dbReference type="ChEBI" id="CHEBI:33019"/>
        <dbReference type="ChEBI" id="CHEBI:33384"/>
        <dbReference type="ChEBI" id="CHEBI:78442"/>
        <dbReference type="ChEBI" id="CHEBI:78533"/>
        <dbReference type="ChEBI" id="CHEBI:456215"/>
        <dbReference type="EC" id="6.1.1.11"/>
    </reaction>
</comment>
<evidence type="ECO:0000259" key="18">
    <source>
        <dbReference type="PROSITE" id="PS50862"/>
    </source>
</evidence>
<keyword evidence="7" id="KW-0547">Nucleotide-binding</keyword>
<evidence type="ECO:0000256" key="3">
    <source>
        <dbReference type="ARBA" id="ARBA00010728"/>
    </source>
</evidence>
<sequence>MLDIQFIRDYPERVKEAAKKKQLNPDVVDEVLRFDRKRRELIQEVEKLRAERNKLTVKDRQRGVEIKKRLKDIEPELKRVEAGLTDLMLQVPNIPADDVPIGPDETGNKVYKTWGKQKKFGFKIKDHVELGLALNLLDLERGVKIGGFRSFFTKNELVLMEYGLLDYALRFMIKQGFTPMTVPWLVGDAALWGTGYFPWGLEDHYATQDGTRLIGTAEVSLTAYHQNELLKEEDLPVKLVGISPCFRREVGAHGKDTKGIFRLHQFNKVEQVVLCINNETESKQWHEKMLGFSEKILRDLGLPYRVMLMCTGDMGAGQVKKYDIETWYPAQGKYRETHSDSYFLEFQARRLNMRYKTKQREIKFVHTLNNTVVATPRILGAILENYQNKDGSMTVPEVLRAYVGKDKIVAVATSDVVVAAKD</sequence>
<dbReference type="GO" id="GO:0006434">
    <property type="term" value="P:seryl-tRNA aminoacylation"/>
    <property type="evidence" value="ECO:0007669"/>
    <property type="project" value="UniProtKB-UniRule"/>
</dbReference>
<dbReference type="Gene3D" id="1.10.287.40">
    <property type="entry name" value="Serine-tRNA synthetase, tRNA binding domain"/>
    <property type="match status" value="1"/>
</dbReference>
<keyword evidence="9" id="KW-0648">Protein biosynthesis</keyword>
<organism evidence="19 20">
    <name type="scientific">Candidatus Chisholmbacteria bacterium RIFCSPHIGHO2_01_FULL_48_12</name>
    <dbReference type="NCBI Taxonomy" id="1797589"/>
    <lineage>
        <taxon>Bacteria</taxon>
        <taxon>Candidatus Chisholmiibacteriota</taxon>
    </lineage>
</organism>
<feature type="binding site" evidence="15">
    <location>
        <position position="247"/>
    </location>
    <ligand>
        <name>L-serine</name>
        <dbReference type="ChEBI" id="CHEBI:33384"/>
    </ligand>
</feature>
<comment type="caution">
    <text evidence="19">The sequence shown here is derived from an EMBL/GenBank/DDBJ whole genome shotgun (WGS) entry which is preliminary data.</text>
</comment>
<dbReference type="Pfam" id="PF02403">
    <property type="entry name" value="Seryl_tRNA_N"/>
    <property type="match status" value="1"/>
</dbReference>
<dbReference type="GO" id="GO:0005737">
    <property type="term" value="C:cytoplasm"/>
    <property type="evidence" value="ECO:0007669"/>
    <property type="project" value="UniProtKB-SubCell"/>
</dbReference>
<dbReference type="GO" id="GO:0005524">
    <property type="term" value="F:ATP binding"/>
    <property type="evidence" value="ECO:0007669"/>
    <property type="project" value="UniProtKB-KW"/>
</dbReference>
<evidence type="ECO:0000256" key="6">
    <source>
        <dbReference type="ARBA" id="ARBA00022598"/>
    </source>
</evidence>
<keyword evidence="5" id="KW-0963">Cytoplasm</keyword>
<feature type="binding site" evidence="15">
    <location>
        <position position="270"/>
    </location>
    <ligand>
        <name>L-serine</name>
        <dbReference type="ChEBI" id="CHEBI:33384"/>
    </ligand>
</feature>
<dbReference type="InterPro" id="IPR006195">
    <property type="entry name" value="aa-tRNA-synth_II"/>
</dbReference>
<dbReference type="SUPFAM" id="SSF46589">
    <property type="entry name" value="tRNA-binding arm"/>
    <property type="match status" value="1"/>
</dbReference>
<dbReference type="InterPro" id="IPR042103">
    <property type="entry name" value="SerRS_1_N_sf"/>
</dbReference>
<dbReference type="Proteomes" id="UP000177324">
    <property type="component" value="Unassembled WGS sequence"/>
</dbReference>
<dbReference type="EMBL" id="MHCH01000062">
    <property type="protein sequence ID" value="OGY15641.1"/>
    <property type="molecule type" value="Genomic_DNA"/>
</dbReference>
<keyword evidence="6 19" id="KW-0436">Ligase</keyword>
<keyword evidence="17" id="KW-0175">Coiled coil</keyword>
<dbReference type="GO" id="GO:0004828">
    <property type="term" value="F:serine-tRNA ligase activity"/>
    <property type="evidence" value="ECO:0007669"/>
    <property type="project" value="UniProtKB-UniRule"/>
</dbReference>
<proteinExistence type="inferred from homology"/>
<dbReference type="SUPFAM" id="SSF55681">
    <property type="entry name" value="Class II aaRS and biotin synthetases"/>
    <property type="match status" value="1"/>
</dbReference>
<dbReference type="PANTHER" id="PTHR43697:SF1">
    <property type="entry name" value="SERINE--TRNA LIGASE"/>
    <property type="match status" value="1"/>
</dbReference>
<dbReference type="PANTHER" id="PTHR43697">
    <property type="entry name" value="SERYL-TRNA SYNTHETASE"/>
    <property type="match status" value="1"/>
</dbReference>
<comment type="subcellular location">
    <subcellularLocation>
        <location evidence="1">Cytoplasm</location>
    </subcellularLocation>
</comment>
<evidence type="ECO:0000313" key="19">
    <source>
        <dbReference type="EMBL" id="OGY15641.1"/>
    </source>
</evidence>
<dbReference type="PIRSF" id="PIRSF001529">
    <property type="entry name" value="Ser-tRNA-synth_IIa"/>
    <property type="match status" value="1"/>
</dbReference>
<dbReference type="NCBIfam" id="TIGR00414">
    <property type="entry name" value="serS"/>
    <property type="match status" value="1"/>
</dbReference>
<accession>A0A1G1VJP7</accession>
<evidence type="ECO:0000256" key="4">
    <source>
        <dbReference type="ARBA" id="ARBA00012840"/>
    </source>
</evidence>
<evidence type="ECO:0000256" key="5">
    <source>
        <dbReference type="ARBA" id="ARBA00022490"/>
    </source>
</evidence>
<evidence type="ECO:0000256" key="9">
    <source>
        <dbReference type="ARBA" id="ARBA00022917"/>
    </source>
</evidence>
<feature type="site" description="Important for serine binding" evidence="15">
    <location>
        <position position="371"/>
    </location>
</feature>
<evidence type="ECO:0000256" key="8">
    <source>
        <dbReference type="ARBA" id="ARBA00022840"/>
    </source>
</evidence>
<reference evidence="19 20" key="1">
    <citation type="journal article" date="2016" name="Nat. Commun.">
        <title>Thousands of microbial genomes shed light on interconnected biogeochemical processes in an aquifer system.</title>
        <authorList>
            <person name="Anantharaman K."/>
            <person name="Brown C.T."/>
            <person name="Hug L.A."/>
            <person name="Sharon I."/>
            <person name="Castelle C.J."/>
            <person name="Probst A.J."/>
            <person name="Thomas B.C."/>
            <person name="Singh A."/>
            <person name="Wilkins M.J."/>
            <person name="Karaoz U."/>
            <person name="Brodie E.L."/>
            <person name="Williams K.H."/>
            <person name="Hubbard S.S."/>
            <person name="Banfield J.F."/>
        </authorList>
    </citation>
    <scope>NUCLEOTIDE SEQUENCE [LARGE SCALE GENOMIC DNA]</scope>
</reference>
<dbReference type="InterPro" id="IPR002314">
    <property type="entry name" value="aa-tRNA-synt_IIb"/>
</dbReference>
<protein>
    <recommendedName>
        <fullName evidence="11 14">Serine--tRNA ligase</fullName>
        <ecNumber evidence="4 14">6.1.1.11</ecNumber>
    </recommendedName>
</protein>
<evidence type="ECO:0000256" key="16">
    <source>
        <dbReference type="PIRSR" id="PIRSR001529-2"/>
    </source>
</evidence>
<gene>
    <name evidence="19" type="ORF">A2784_04480</name>
</gene>
<keyword evidence="10" id="KW-0030">Aminoacyl-tRNA synthetase</keyword>
<keyword evidence="8 16" id="KW-0067">ATP-binding</keyword>
<evidence type="ECO:0000256" key="13">
    <source>
        <dbReference type="ARBA" id="ARBA00048823"/>
    </source>
</evidence>
<evidence type="ECO:0000256" key="10">
    <source>
        <dbReference type="ARBA" id="ARBA00023146"/>
    </source>
</evidence>
<name>A0A1G1VJP7_9BACT</name>
<dbReference type="InterPro" id="IPR015866">
    <property type="entry name" value="Ser-tRNA-synth_1_N"/>
</dbReference>
<evidence type="ECO:0000256" key="1">
    <source>
        <dbReference type="ARBA" id="ARBA00004496"/>
    </source>
</evidence>
<evidence type="ECO:0000256" key="12">
    <source>
        <dbReference type="ARBA" id="ARBA00047929"/>
    </source>
</evidence>
<dbReference type="AlphaFoldDB" id="A0A1G1VJP7"/>
<feature type="domain" description="Aminoacyl-transfer RNA synthetases class-II family profile" evidence="18">
    <location>
        <begin position="164"/>
        <end position="396"/>
    </location>
</feature>
<feature type="binding site" evidence="16">
    <location>
        <begin position="247"/>
        <end position="249"/>
    </location>
    <ligand>
        <name>ATP</name>
        <dbReference type="ChEBI" id="CHEBI:30616"/>
    </ligand>
</feature>
<dbReference type="InterPro" id="IPR045864">
    <property type="entry name" value="aa-tRNA-synth_II/BPL/LPL"/>
</dbReference>
<dbReference type="Gene3D" id="3.30.930.10">
    <property type="entry name" value="Bira Bifunctional Protein, Domain 2"/>
    <property type="match status" value="1"/>
</dbReference>
<comment type="pathway">
    <text evidence="2">Aminoacyl-tRNA biosynthesis; selenocysteinyl-tRNA(Sec) biosynthesis; L-seryl-tRNA(Sec) from L-serine and tRNA(Sec): step 1/1.</text>
</comment>
<dbReference type="PRINTS" id="PR00981">
    <property type="entry name" value="TRNASYNTHSER"/>
</dbReference>
<dbReference type="InterPro" id="IPR002317">
    <property type="entry name" value="Ser-tRNA-ligase_type_1"/>
</dbReference>
<dbReference type="EC" id="6.1.1.11" evidence="4 14"/>